<protein>
    <submittedName>
        <fullName evidence="2">Uncharacterized protein</fullName>
    </submittedName>
</protein>
<evidence type="ECO:0000256" key="1">
    <source>
        <dbReference type="SAM" id="Phobius"/>
    </source>
</evidence>
<keyword evidence="1" id="KW-0812">Transmembrane</keyword>
<reference evidence="2 3" key="1">
    <citation type="journal article" name="Viruses">
        <title>Unlocking the Potential of 46 New Bacteriophages for Biocontrol of Dickeya Solani.</title>
        <authorList>
            <person name="Carstens A.B."/>
            <person name="Djurhuus A.M."/>
            <person name="Kot W."/>
            <person name="Jacobs-Sera D."/>
            <person name="Hatfull G.F."/>
            <person name="Hansen L.H."/>
        </authorList>
    </citation>
    <scope>NUCLEOTIDE SEQUENCE [LARGE SCALE GENOMIC DNA]</scope>
</reference>
<evidence type="ECO:0000313" key="2">
    <source>
        <dbReference type="EMBL" id="AWD92355.1"/>
    </source>
</evidence>
<evidence type="ECO:0000313" key="3">
    <source>
        <dbReference type="Proteomes" id="UP000246267"/>
    </source>
</evidence>
<feature type="transmembrane region" description="Helical" evidence="1">
    <location>
        <begin position="51"/>
        <end position="73"/>
    </location>
</feature>
<proteinExistence type="predicted"/>
<name>A0A2S1GSH5_9CAUD</name>
<keyword evidence="1" id="KW-1133">Transmembrane helix</keyword>
<organism evidence="2 3">
    <name type="scientific">Dickeya phage Dagda</name>
    <dbReference type="NCBI Taxonomy" id="2163630"/>
    <lineage>
        <taxon>Viruses</taxon>
        <taxon>Duplodnaviria</taxon>
        <taxon>Heunggongvirae</taxon>
        <taxon>Uroviricota</taxon>
        <taxon>Caudoviricetes</taxon>
        <taxon>Autographivirales</taxon>
        <taxon>Autotranscriptaviridae</taxon>
        <taxon>Studiervirinae</taxon>
        <taxon>Aarhusvirus</taxon>
        <taxon>Aarhusvirus dagda</taxon>
    </lineage>
</organism>
<accession>A0A2S1GSH5</accession>
<dbReference type="EMBL" id="MH059632">
    <property type="protein sequence ID" value="AWD92355.1"/>
    <property type="molecule type" value="Genomic_DNA"/>
</dbReference>
<dbReference type="Proteomes" id="UP000246267">
    <property type="component" value="Segment"/>
</dbReference>
<feature type="transmembrane region" description="Helical" evidence="1">
    <location>
        <begin position="27"/>
        <end position="45"/>
    </location>
</feature>
<dbReference type="KEGG" id="vg:54991479"/>
<sequence>MIDFIQVGIGLTGGVAILLSQCSSPNVRRFACIFGLMGQPFWFWMAYEKQLWVLFFLNSFYAYSWSIGLYNNWIKGGDKCPKL</sequence>
<keyword evidence="3" id="KW-1185">Reference proteome</keyword>
<dbReference type="GeneID" id="54991479"/>
<dbReference type="RefSeq" id="YP_009800973.1">
    <property type="nucleotide sequence ID" value="NC_047961.1"/>
</dbReference>
<keyword evidence="1" id="KW-0472">Membrane</keyword>